<evidence type="ECO:0000256" key="10">
    <source>
        <dbReference type="ARBA" id="ARBA00023136"/>
    </source>
</evidence>
<evidence type="ECO:0000256" key="3">
    <source>
        <dbReference type="ARBA" id="ARBA00022448"/>
    </source>
</evidence>
<dbReference type="GO" id="GO:0005921">
    <property type="term" value="C:gap junction"/>
    <property type="evidence" value="ECO:0007669"/>
    <property type="project" value="UniProtKB-SubCell"/>
</dbReference>
<evidence type="ECO:0000256" key="2">
    <source>
        <dbReference type="ARBA" id="ARBA00004651"/>
    </source>
</evidence>
<keyword evidence="10 12" id="KW-0472">Membrane</keyword>
<evidence type="ECO:0000256" key="14">
    <source>
        <dbReference type="SAM" id="SignalP"/>
    </source>
</evidence>
<evidence type="ECO:0000256" key="8">
    <source>
        <dbReference type="ARBA" id="ARBA00022989"/>
    </source>
</evidence>
<name>A0AAW0XAN1_CHEQU</name>
<keyword evidence="3 12" id="KW-0813">Transport</keyword>
<evidence type="ECO:0000256" key="12">
    <source>
        <dbReference type="RuleBase" id="RU010713"/>
    </source>
</evidence>
<keyword evidence="6" id="KW-0303">Gap junction</keyword>
<evidence type="ECO:0000256" key="11">
    <source>
        <dbReference type="ARBA" id="ARBA00023303"/>
    </source>
</evidence>
<feature type="transmembrane region" description="Helical" evidence="12">
    <location>
        <begin position="252"/>
        <end position="278"/>
    </location>
</feature>
<gene>
    <name evidence="12" type="primary">inx</name>
    <name evidence="15" type="ORF">OTU49_002796</name>
</gene>
<evidence type="ECO:0000256" key="7">
    <source>
        <dbReference type="ARBA" id="ARBA00022949"/>
    </source>
</evidence>
<comment type="caution">
    <text evidence="15">The sequence shown here is derived from an EMBL/GenBank/DDBJ whole genome shotgun (WGS) entry which is preliminary data.</text>
</comment>
<protein>
    <recommendedName>
        <fullName evidence="12">Innexin</fullName>
    </recommendedName>
</protein>
<dbReference type="PRINTS" id="PR01262">
    <property type="entry name" value="INNEXIN"/>
</dbReference>
<keyword evidence="14" id="KW-0732">Signal</keyword>
<reference evidence="15 16" key="1">
    <citation type="journal article" date="2024" name="BMC Genomics">
        <title>Genome assembly of redclaw crayfish (Cherax quadricarinatus) provides insights into its immune adaptation and hypoxia tolerance.</title>
        <authorList>
            <person name="Liu Z."/>
            <person name="Zheng J."/>
            <person name="Li H."/>
            <person name="Fang K."/>
            <person name="Wang S."/>
            <person name="He J."/>
            <person name="Zhou D."/>
            <person name="Weng S."/>
            <person name="Chi M."/>
            <person name="Gu Z."/>
            <person name="He J."/>
            <person name="Li F."/>
            <person name="Wang M."/>
        </authorList>
    </citation>
    <scope>NUCLEOTIDE SEQUENCE [LARGE SCALE GENOMIC DNA]</scope>
    <source>
        <strain evidence="15">ZL_2023a</strain>
    </source>
</reference>
<accession>A0AAW0XAN1</accession>
<keyword evidence="4" id="KW-1003">Cell membrane</keyword>
<comment type="caution">
    <text evidence="12">Lacks conserved residue(s) required for the propagation of feature annotation.</text>
</comment>
<feature type="signal peptide" evidence="14">
    <location>
        <begin position="1"/>
        <end position="20"/>
    </location>
</feature>
<dbReference type="InterPro" id="IPR000990">
    <property type="entry name" value="Innexin"/>
</dbReference>
<keyword evidence="8 12" id="KW-1133">Transmembrane helix</keyword>
<comment type="similarity">
    <text evidence="12">Belongs to the pannexin family.</text>
</comment>
<evidence type="ECO:0000256" key="5">
    <source>
        <dbReference type="ARBA" id="ARBA00022692"/>
    </source>
</evidence>
<evidence type="ECO:0000256" key="9">
    <source>
        <dbReference type="ARBA" id="ARBA00023065"/>
    </source>
</evidence>
<comment type="subcellular location">
    <subcellularLocation>
        <location evidence="1">Cell junction</location>
        <location evidence="1">Gap junction</location>
    </subcellularLocation>
    <subcellularLocation>
        <location evidence="2 12">Cell membrane</location>
        <topology evidence="2 12">Multi-pass membrane protein</topology>
    </subcellularLocation>
</comment>
<keyword evidence="5 12" id="KW-0812">Transmembrane</keyword>
<keyword evidence="16" id="KW-1185">Reference proteome</keyword>
<dbReference type="EMBL" id="JARKIK010000032">
    <property type="protein sequence ID" value="KAK8740962.1"/>
    <property type="molecule type" value="Genomic_DNA"/>
</dbReference>
<dbReference type="PANTHER" id="PTHR11893:SF36">
    <property type="entry name" value="INNEXIN-5"/>
    <property type="match status" value="1"/>
</dbReference>
<feature type="region of interest" description="Disordered" evidence="13">
    <location>
        <begin position="343"/>
        <end position="367"/>
    </location>
</feature>
<keyword evidence="9 12" id="KW-0406">Ion transport</keyword>
<dbReference type="GO" id="GO:0005243">
    <property type="term" value="F:gap junction channel activity"/>
    <property type="evidence" value="ECO:0007669"/>
    <property type="project" value="TreeGrafter"/>
</dbReference>
<keyword evidence="7" id="KW-0965">Cell junction</keyword>
<dbReference type="AlphaFoldDB" id="A0AAW0XAN1"/>
<dbReference type="PANTHER" id="PTHR11893">
    <property type="entry name" value="INNEXIN"/>
    <property type="match status" value="1"/>
</dbReference>
<evidence type="ECO:0000256" key="6">
    <source>
        <dbReference type="ARBA" id="ARBA00022868"/>
    </source>
</evidence>
<dbReference type="PROSITE" id="PS51013">
    <property type="entry name" value="PANNEXIN"/>
    <property type="match status" value="1"/>
</dbReference>
<feature type="chain" id="PRO_5043530688" description="Innexin" evidence="14">
    <location>
        <begin position="21"/>
        <end position="367"/>
    </location>
</feature>
<dbReference type="Pfam" id="PF00876">
    <property type="entry name" value="Innexin"/>
    <property type="match status" value="1"/>
</dbReference>
<evidence type="ECO:0000313" key="16">
    <source>
        <dbReference type="Proteomes" id="UP001445076"/>
    </source>
</evidence>
<dbReference type="GO" id="GO:0034220">
    <property type="term" value="P:monoatomic ion transmembrane transport"/>
    <property type="evidence" value="ECO:0007669"/>
    <property type="project" value="UniProtKB-KW"/>
</dbReference>
<feature type="transmembrane region" description="Helical" evidence="12">
    <location>
        <begin position="156"/>
        <end position="176"/>
    </location>
</feature>
<feature type="compositionally biased region" description="Basic and acidic residues" evidence="13">
    <location>
        <begin position="353"/>
        <end position="367"/>
    </location>
</feature>
<sequence>MHYRWTTTFCYLACALVAASDYIGKAIQCYEGSGAPAPKPINTYCWIMSTFTINTTNTDGSHYSHRGSNFEGTGTYDPIRHTKTYHAYYQWVPFVLFFQGCLFYLPHLMWKASEGKTADTLLQGLQFNSMDDDREVKRNNIVKYLQSSWGRNGRYFSVYIICETLNFINVIGQMFLLDTFFGGVFMTYGTQVLKYMVEDEDDGMHDPLITTFPRVTKCDFYKYGPSGSVERRDAACILPQNMLNEKVFITMWFWFVILATFTAIQIVWRLAIACSPVLRVRVLERRGKISATPEVEREVRLLHLGDYFLLDILGRNLDACNFQEVLLTALGCKDSDDNDNTYHSYCQPEEDDPLARKRQMEHEDTPV</sequence>
<evidence type="ECO:0000256" key="1">
    <source>
        <dbReference type="ARBA" id="ARBA00004610"/>
    </source>
</evidence>
<comment type="function">
    <text evidence="12">Structural component of the gap junctions.</text>
</comment>
<evidence type="ECO:0000256" key="4">
    <source>
        <dbReference type="ARBA" id="ARBA00022475"/>
    </source>
</evidence>
<keyword evidence="11 12" id="KW-0407">Ion channel</keyword>
<organism evidence="15 16">
    <name type="scientific">Cherax quadricarinatus</name>
    <name type="common">Australian red claw crayfish</name>
    <dbReference type="NCBI Taxonomy" id="27406"/>
    <lineage>
        <taxon>Eukaryota</taxon>
        <taxon>Metazoa</taxon>
        <taxon>Ecdysozoa</taxon>
        <taxon>Arthropoda</taxon>
        <taxon>Crustacea</taxon>
        <taxon>Multicrustacea</taxon>
        <taxon>Malacostraca</taxon>
        <taxon>Eumalacostraca</taxon>
        <taxon>Eucarida</taxon>
        <taxon>Decapoda</taxon>
        <taxon>Pleocyemata</taxon>
        <taxon>Astacidea</taxon>
        <taxon>Parastacoidea</taxon>
        <taxon>Parastacidae</taxon>
        <taxon>Cherax</taxon>
    </lineage>
</organism>
<evidence type="ECO:0000313" key="15">
    <source>
        <dbReference type="EMBL" id="KAK8740962.1"/>
    </source>
</evidence>
<dbReference type="GO" id="GO:0005886">
    <property type="term" value="C:plasma membrane"/>
    <property type="evidence" value="ECO:0007669"/>
    <property type="project" value="UniProtKB-SubCell"/>
</dbReference>
<dbReference type="Proteomes" id="UP001445076">
    <property type="component" value="Unassembled WGS sequence"/>
</dbReference>
<evidence type="ECO:0000256" key="13">
    <source>
        <dbReference type="SAM" id="MobiDB-lite"/>
    </source>
</evidence>
<proteinExistence type="inferred from homology"/>